<protein>
    <submittedName>
        <fullName evidence="1">Uncharacterized protein</fullName>
    </submittedName>
</protein>
<dbReference type="EMBL" id="NIZW01000008">
    <property type="protein sequence ID" value="PHQ35165.1"/>
    <property type="molecule type" value="Genomic_DNA"/>
</dbReference>
<proteinExistence type="predicted"/>
<reference evidence="1 2" key="1">
    <citation type="submission" date="2017-06" db="EMBL/GenBank/DDBJ databases">
        <title>Description of Rhodopirellula bahusiensis sp. nov.</title>
        <authorList>
            <person name="Kizina J."/>
            <person name="Harder J."/>
        </authorList>
    </citation>
    <scope>NUCLEOTIDE SEQUENCE [LARGE SCALE GENOMIC DNA]</scope>
    <source>
        <strain evidence="1 2">SWK21</strain>
    </source>
</reference>
<name>A0A2G1W7Z7_9BACT</name>
<dbReference type="AlphaFoldDB" id="A0A2G1W7Z7"/>
<accession>A0A2G1W7Z7</accession>
<comment type="caution">
    <text evidence="1">The sequence shown here is derived from an EMBL/GenBank/DDBJ whole genome shotgun (WGS) entry which is preliminary data.</text>
</comment>
<sequence>MKDGWEFEDQIEMSERITETVRQIVWTLRSEPDAVSVELLASHFIEFRNLVLSPSMTKMMKRQHKIWSSSEGRIDLNESFKVGVQATVDTFILVRQSREGDLDWSKARMAAKDFLFAIGELRKFTIQCRSLADGITEKEASRRIEVQRDIRLAKVDPSGVQYGQESKEVDDSTQNLLEEWPTRRKDNWPRPLAEKVRELRLSGETWQDVKRHLRQIDLEQLPRKYQNNPIPKTWPSRQIQDRWIGMLNSIEQFERLQSNKAEHEMSKEVFGEKTE</sequence>
<keyword evidence="2" id="KW-1185">Reference proteome</keyword>
<evidence type="ECO:0000313" key="2">
    <source>
        <dbReference type="Proteomes" id="UP000225740"/>
    </source>
</evidence>
<dbReference type="Proteomes" id="UP000225740">
    <property type="component" value="Unassembled WGS sequence"/>
</dbReference>
<evidence type="ECO:0000313" key="1">
    <source>
        <dbReference type="EMBL" id="PHQ35165.1"/>
    </source>
</evidence>
<organism evidence="1 2">
    <name type="scientific">Rhodopirellula bahusiensis</name>
    <dbReference type="NCBI Taxonomy" id="2014065"/>
    <lineage>
        <taxon>Bacteria</taxon>
        <taxon>Pseudomonadati</taxon>
        <taxon>Planctomycetota</taxon>
        <taxon>Planctomycetia</taxon>
        <taxon>Pirellulales</taxon>
        <taxon>Pirellulaceae</taxon>
        <taxon>Rhodopirellula</taxon>
    </lineage>
</organism>
<gene>
    <name evidence="1" type="ORF">CEE69_12200</name>
</gene>